<proteinExistence type="predicted"/>
<feature type="chain" id="PRO_5043466695" evidence="2">
    <location>
        <begin position="27"/>
        <end position="1330"/>
    </location>
</feature>
<keyword evidence="1" id="KW-0175">Coiled coil</keyword>
<dbReference type="Proteomes" id="UP001324634">
    <property type="component" value="Chromosome"/>
</dbReference>
<evidence type="ECO:0000256" key="1">
    <source>
        <dbReference type="SAM" id="Coils"/>
    </source>
</evidence>
<sequence>MRLISKFNFLFVFAFVMTIMCPHAFAESLSYSGRLVNANGSPVVGPVNLRFDLASTANTSIILCTQDINNVALTNGVFHVKLELDCGTPTLSQVMGTITDPNAPAIRVTNLSASKTYSFQELHAVPSAQIAHGLSKLNANNNEVLTWTGSKWEPKPVTGATGGTVTDITAGTGLSGGTITNSGTIAIANGGVTDSHLAGSITRSKLANGTPNYVLANNGSGVMSELAYLGLTQGGTGANTAAGARTNLGLGTLATMNYGTSWDLILSAALPSCFAGQVLTLTSLPTVTLSCVADVSVDNTKLPLAGGTMSGAIAMGNNQINGLAEPTVGTDAATKFYVDNQVSSVSSGATGTWVSEVLSDTSDFDMSCRYRFTAGGVVYNANVIRTDVIQHISNTMNSNTTMNYLSISKGSRTSVAYHQDNWSNNQINANGTVTSIMKNCGPATPVPNSIADSDTGTRIRVEAAANENNIRFDTDGSEKMIITSLGSVGIGNSSPAEKLDVTGNIAVNGTLRLKSDNANYVTLRAPTSLGANISYTFPLTAPTAGQVLSSSAAGVMTWITPTASPITTVFGRTGAVTATAGDYTATLVTNTPAGSIASTTVQAALNELDTDKQAADGTLTSLAAYNTNGILVQTAADTFTGRSVAGVTNRTTVTNGNGVSGNPTVDISTSLLPSPVAGDAGKFLKASGANTSAWSSLSSSDITTALGFTPVNNAGDSLAAGTFTFSGTSILRNANAPSSLTDVTNKQYVDSAVAAVNLWQTSGSDVYRSVGNVGIGGIPGANNVIDMTSNTTTNRRVVNTNSNSAGGTGFTAAAGTNSITMGTWGPTAGGTVTYLESSSSNPFRIDTFTNTPITFHTNMTAGGTTERMRIEANGDIGIGTAAPTSRLHVVKSFNGLSNVNAAFISGTDGGVTNTGVQFLAKDNVGLTSNGSYLLNAILNGTSFFNVTGAGNVGIGQTTPLAPLHIKAPAAGILLEETTGGANNEAFIVHYNNNLEIQNRDSANVLSHIPYRFDIRAPVGTLIANSLGNIGVGTTAPGAKMEIQAPNIMSNIGANALLRLMSTSSANNDYIQFGWLGEDVWGLMSADSATHKNFSIQPFGGNVGIGTSNPGAQLDVNGQIMFSTKKGYLGYYTPLNQVEMGGVGATNVSLVTNGISRLNIDTTGRVGIGTTSPAYVLDVTGDLRITGTPYRNGGDVGWVVPSDRRLKDVTGKYEYGLKEVANIETIKFRYKKGNKKDISPDEEYTGVIAQEVQKQIPDAVKKDKDGFFSLNTTPIFWAMVNSIKELFTESKELKREIASLKEENELLKKQNEIFEKRLNALEQNQTKKKGP</sequence>
<feature type="domain" description="Peptidase S74" evidence="3">
    <location>
        <begin position="1201"/>
        <end position="1296"/>
    </location>
</feature>
<dbReference type="EMBL" id="CP139487">
    <property type="protein sequence ID" value="WPU64038.1"/>
    <property type="molecule type" value="Genomic_DNA"/>
</dbReference>
<reference evidence="4 5" key="1">
    <citation type="submission" date="2023-11" db="EMBL/GenBank/DDBJ databases">
        <title>Peredibacter starrii A3.12.</title>
        <authorList>
            <person name="Mitchell R.J."/>
        </authorList>
    </citation>
    <scope>NUCLEOTIDE SEQUENCE [LARGE SCALE GENOMIC DNA]</scope>
    <source>
        <strain evidence="4 5">A3.12</strain>
    </source>
</reference>
<feature type="coiled-coil region" evidence="1">
    <location>
        <begin position="1282"/>
        <end position="1323"/>
    </location>
</feature>
<accession>A0AAX4HLM3</accession>
<dbReference type="KEGG" id="psti:SOO65_15180"/>
<dbReference type="PROSITE" id="PS51688">
    <property type="entry name" value="ICA"/>
    <property type="match status" value="1"/>
</dbReference>
<feature type="signal peptide" evidence="2">
    <location>
        <begin position="1"/>
        <end position="26"/>
    </location>
</feature>
<evidence type="ECO:0000259" key="3">
    <source>
        <dbReference type="PROSITE" id="PS51688"/>
    </source>
</evidence>
<dbReference type="RefSeq" id="WP_321391985.1">
    <property type="nucleotide sequence ID" value="NZ_CP139487.1"/>
</dbReference>
<name>A0AAX4HLM3_9BACT</name>
<protein>
    <submittedName>
        <fullName evidence="4">Tail fiber domain-containing protein</fullName>
    </submittedName>
</protein>
<dbReference type="InterPro" id="IPR030392">
    <property type="entry name" value="S74_ICA"/>
</dbReference>
<evidence type="ECO:0000313" key="4">
    <source>
        <dbReference type="EMBL" id="WPU64038.1"/>
    </source>
</evidence>
<dbReference type="Pfam" id="PF13884">
    <property type="entry name" value="Peptidase_S74"/>
    <property type="match status" value="1"/>
</dbReference>
<organism evidence="4 5">
    <name type="scientific">Peredibacter starrii</name>
    <dbReference type="NCBI Taxonomy" id="28202"/>
    <lineage>
        <taxon>Bacteria</taxon>
        <taxon>Pseudomonadati</taxon>
        <taxon>Bdellovibrionota</taxon>
        <taxon>Bacteriovoracia</taxon>
        <taxon>Bacteriovoracales</taxon>
        <taxon>Bacteriovoracaceae</taxon>
        <taxon>Peredibacter</taxon>
    </lineage>
</organism>
<keyword evidence="2" id="KW-0732">Signal</keyword>
<keyword evidence="5" id="KW-1185">Reference proteome</keyword>
<evidence type="ECO:0000256" key="2">
    <source>
        <dbReference type="SAM" id="SignalP"/>
    </source>
</evidence>
<evidence type="ECO:0000313" key="5">
    <source>
        <dbReference type="Proteomes" id="UP001324634"/>
    </source>
</evidence>
<gene>
    <name evidence="4" type="ORF">SOO65_15180</name>
</gene>